<keyword evidence="8 13" id="KW-0269">Exonuclease</keyword>
<comment type="caution">
    <text evidence="18">The sequence shown here is derived from an EMBL/GenBank/DDBJ whole genome shotgun (WGS) entry which is preliminary data.</text>
</comment>
<dbReference type="Proteomes" id="UP000036395">
    <property type="component" value="Unassembled WGS sequence"/>
</dbReference>
<dbReference type="InterPro" id="IPR036397">
    <property type="entry name" value="RNaseH_sf"/>
</dbReference>
<dbReference type="GO" id="GO:0046872">
    <property type="term" value="F:metal ion binding"/>
    <property type="evidence" value="ECO:0007669"/>
    <property type="project" value="UniProtKB-KW"/>
</dbReference>
<dbReference type="InterPro" id="IPR058561">
    <property type="entry name" value="Exonuc_1_C"/>
</dbReference>
<dbReference type="FunFam" id="3.30.420.10:FF:000033">
    <property type="entry name" value="Exodeoxyribonuclease I"/>
    <property type="match status" value="1"/>
</dbReference>
<evidence type="ECO:0000256" key="7">
    <source>
        <dbReference type="ARBA" id="ARBA00022801"/>
    </source>
</evidence>
<feature type="binding site" evidence="15">
    <location>
        <position position="10"/>
    </location>
    <ligand>
        <name>Mg(2+)</name>
        <dbReference type="ChEBI" id="CHEBI:18420"/>
        <label>2</label>
    </ligand>
</feature>
<evidence type="ECO:0000259" key="17">
    <source>
        <dbReference type="PROSITE" id="PS51785"/>
    </source>
</evidence>
<dbReference type="Pfam" id="PF26016">
    <property type="entry name" value="ExoI_C"/>
    <property type="match status" value="1"/>
</dbReference>
<feature type="binding site" evidence="14">
    <location>
        <position position="10"/>
    </location>
    <ligand>
        <name>substrate</name>
    </ligand>
</feature>
<keyword evidence="5 15" id="KW-0479">Metal-binding</keyword>
<dbReference type="Gene3D" id="1.20.1280.70">
    <property type="entry name" value="Exonuclease ExoI, domain 3"/>
    <property type="match status" value="1"/>
</dbReference>
<evidence type="ECO:0000256" key="4">
    <source>
        <dbReference type="ARBA" id="ARBA00022722"/>
    </source>
</evidence>
<dbReference type="PATRIC" id="fig|47884.3.peg.1649"/>
<accession>A0A0J6JQZ3</accession>
<dbReference type="PROSITE" id="PS51785">
    <property type="entry name" value="EXOI_C"/>
    <property type="match status" value="1"/>
</dbReference>
<evidence type="ECO:0000256" key="10">
    <source>
        <dbReference type="ARBA" id="ARBA00023125"/>
    </source>
</evidence>
<comment type="catalytic activity">
    <reaction evidence="1 13">
        <text>Exonucleolytic cleavage in the 3'- to 5'-direction to yield nucleoside 5'-phosphates.</text>
        <dbReference type="EC" id="3.1.11.1"/>
    </reaction>
</comment>
<dbReference type="AlphaFoldDB" id="A0A0J6JQZ3"/>
<dbReference type="Gene3D" id="1.10.287.1240">
    <property type="match status" value="1"/>
</dbReference>
<dbReference type="EMBL" id="FNRS01000001">
    <property type="protein sequence ID" value="SEC92435.1"/>
    <property type="molecule type" value="Genomic_DNA"/>
</dbReference>
<dbReference type="FunFam" id="1.20.1280.70:FF:000001">
    <property type="entry name" value="Exodeoxyribonuclease I"/>
    <property type="match status" value="1"/>
</dbReference>
<dbReference type="RefSeq" id="WP_048379252.1">
    <property type="nucleotide sequence ID" value="NZ_FNRS01000001.1"/>
</dbReference>
<dbReference type="InterPro" id="IPR013520">
    <property type="entry name" value="Ribonucl_H"/>
</dbReference>
<dbReference type="SUPFAM" id="SSF53098">
    <property type="entry name" value="Ribonuclease H-like"/>
    <property type="match status" value="1"/>
</dbReference>
<dbReference type="Pfam" id="PF08411">
    <property type="entry name" value="ExoI_SH3"/>
    <property type="match status" value="1"/>
</dbReference>
<evidence type="ECO:0000256" key="15">
    <source>
        <dbReference type="PIRSR" id="PIRSR000977-2"/>
    </source>
</evidence>
<dbReference type="SMART" id="SM00479">
    <property type="entry name" value="EXOIII"/>
    <property type="match status" value="1"/>
</dbReference>
<dbReference type="FunFam" id="3.30.1520.20:FF:000001">
    <property type="entry name" value="Exodeoxyribonuclease I"/>
    <property type="match status" value="1"/>
</dbReference>
<dbReference type="PROSITE" id="PS51784">
    <property type="entry name" value="EXOI_SH3"/>
    <property type="match status" value="1"/>
</dbReference>
<dbReference type="PIRSF" id="PIRSF000977">
    <property type="entry name" value="Exodeoxyribonuclease_I"/>
    <property type="match status" value="1"/>
</dbReference>
<sequence>MTSIFWYDYETTGINPRCDRAVQVAGIRTDAELNEIDQPLNLYCQPSDDILPHPMACLITGITPGRLEDKGLGEAEFMTRTHAQLALPGTCGAGYNTLRFDDEVTRYSLYRNFFDPYAREWQGGNSRWDLIDVVRTAYALRPEGIVWPQEDGRVTLKLERLTAANGIDHGQAHDALSDVRATIALARLIRSRQPKLYDWLFQLRTKQRVLDQVRLLQPMVHISGRFSAARHYVGVVLPLAWHPKNRNALIVCDLHFDPQPLLDMDAESLRALLYTRREDLPEGQLPIPLKLIHVNRCPVVAPLNVVRAQDQQRLQWDMAHYEARARQLTETQEVWQDKLSALYAREDFTPSEDPEQQLYDGFLGDRDRRLCEQVRLSDPEQLANDAWPFDDERLPELLFRYRARNFPHTLSAQELERWHLFCQQRLTDPAMGAPLTLEAFTQQADELSRAATPAQLKLLDEWKRYARGLSRRVGLDTQTEHSS</sequence>
<keyword evidence="9 15" id="KW-0460">Magnesium</keyword>
<dbReference type="InterPro" id="IPR034747">
    <property type="entry name" value="EXOI_SH3"/>
</dbReference>
<dbReference type="GO" id="GO:0003677">
    <property type="term" value="F:DNA binding"/>
    <property type="evidence" value="ECO:0007669"/>
    <property type="project" value="UniProtKB-KW"/>
</dbReference>
<keyword evidence="7 13" id="KW-0378">Hydrolase</keyword>
<proteinExistence type="predicted"/>
<feature type="binding site" evidence="15">
    <location>
        <position position="178"/>
    </location>
    <ligand>
        <name>Mg(2+)</name>
        <dbReference type="ChEBI" id="CHEBI:18420"/>
        <label>2</label>
    </ligand>
</feature>
<evidence type="ECO:0000256" key="2">
    <source>
        <dbReference type="ARBA" id="ARBA00012108"/>
    </source>
</evidence>
<dbReference type="GO" id="GO:0008310">
    <property type="term" value="F:single-stranded DNA 3'-5' DNA exonuclease activity"/>
    <property type="evidence" value="ECO:0007669"/>
    <property type="project" value="UniProtKB-EC"/>
</dbReference>
<dbReference type="OrthoDB" id="9763470at2"/>
<feature type="domain" description="ExoI C-terminal" evidence="17">
    <location>
        <begin position="350"/>
        <end position="470"/>
    </location>
</feature>
<evidence type="ECO:0000256" key="13">
    <source>
        <dbReference type="PIRNR" id="PIRNR000977"/>
    </source>
</evidence>
<evidence type="ECO:0000259" key="16">
    <source>
        <dbReference type="PROSITE" id="PS51784"/>
    </source>
</evidence>
<reference evidence="19 21" key="2">
    <citation type="submission" date="2016-10" db="EMBL/GenBank/DDBJ databases">
        <authorList>
            <person name="Varghese N."/>
            <person name="Submissions S."/>
        </authorList>
    </citation>
    <scope>NUCLEOTIDE SEQUENCE [LARGE SCALE GENOMIC DNA]</scope>
    <source>
        <strain evidence="19 21">BS3652</strain>
    </source>
</reference>
<evidence type="ECO:0000313" key="19">
    <source>
        <dbReference type="EMBL" id="SEC92435.1"/>
    </source>
</evidence>
<dbReference type="NCBIfam" id="NF008746">
    <property type="entry name" value="PRK11779.1"/>
    <property type="match status" value="1"/>
</dbReference>
<evidence type="ECO:0000256" key="1">
    <source>
        <dbReference type="ARBA" id="ARBA00000563"/>
    </source>
</evidence>
<dbReference type="InterPro" id="IPR038649">
    <property type="entry name" value="EXOI_SH3_sf"/>
</dbReference>
<evidence type="ECO:0000256" key="8">
    <source>
        <dbReference type="ARBA" id="ARBA00022839"/>
    </source>
</evidence>
<organism evidence="18 20">
    <name type="scientific">Pseudomonas taetrolens</name>
    <dbReference type="NCBI Taxonomy" id="47884"/>
    <lineage>
        <taxon>Bacteria</taxon>
        <taxon>Pseudomonadati</taxon>
        <taxon>Pseudomonadota</taxon>
        <taxon>Gammaproteobacteria</taxon>
        <taxon>Pseudomonadales</taxon>
        <taxon>Pseudomonadaceae</taxon>
        <taxon>Pseudomonas</taxon>
    </lineage>
</organism>
<dbReference type="Proteomes" id="UP000183155">
    <property type="component" value="Unassembled WGS sequence"/>
</dbReference>
<dbReference type="STRING" id="47884.SAMN04490203_3401"/>
<feature type="domain" description="ExoI SH3-like" evidence="16">
    <location>
        <begin position="194"/>
        <end position="347"/>
    </location>
</feature>
<evidence type="ECO:0000256" key="14">
    <source>
        <dbReference type="PIRSR" id="PIRSR000977-1"/>
    </source>
</evidence>
<evidence type="ECO:0000313" key="21">
    <source>
        <dbReference type="Proteomes" id="UP000183155"/>
    </source>
</evidence>
<keyword evidence="6 13" id="KW-0227">DNA damage</keyword>
<feature type="binding site" evidence="15">
    <location>
        <position position="8"/>
    </location>
    <ligand>
        <name>Mg(2+)</name>
        <dbReference type="ChEBI" id="CHEBI:18420"/>
        <label>1</label>
    </ligand>
</feature>
<keyword evidence="4 13" id="KW-0540">Nuclease</keyword>
<evidence type="ECO:0000256" key="11">
    <source>
        <dbReference type="ARBA" id="ARBA00023204"/>
    </source>
</evidence>
<evidence type="ECO:0000256" key="5">
    <source>
        <dbReference type="ARBA" id="ARBA00022723"/>
    </source>
</evidence>
<dbReference type="InterPro" id="IPR023607">
    <property type="entry name" value="Exodeoxyribonuclease_I"/>
</dbReference>
<name>A0A0J6JQZ3_PSETA</name>
<dbReference type="CDD" id="cd06138">
    <property type="entry name" value="ExoI_N"/>
    <property type="match status" value="1"/>
</dbReference>
<evidence type="ECO:0000256" key="9">
    <source>
        <dbReference type="ARBA" id="ARBA00022842"/>
    </source>
</evidence>
<dbReference type="GO" id="GO:0006281">
    <property type="term" value="P:DNA repair"/>
    <property type="evidence" value="ECO:0007669"/>
    <property type="project" value="UniProtKB-KW"/>
</dbReference>
<dbReference type="Gene3D" id="3.30.420.10">
    <property type="entry name" value="Ribonuclease H-like superfamily/Ribonuclease H"/>
    <property type="match status" value="1"/>
</dbReference>
<dbReference type="InterPro" id="IPR012337">
    <property type="entry name" value="RNaseH-like_sf"/>
</dbReference>
<comment type="subunit">
    <text evidence="12">Monomer. Interacts with ssb (via C-terminus); this interaction stimulates the exonuclease activity by recruiting the enzyme to its substrate.</text>
</comment>
<evidence type="ECO:0000256" key="12">
    <source>
        <dbReference type="ARBA" id="ARBA00046792"/>
    </source>
</evidence>
<dbReference type="EMBL" id="JYLA01000002">
    <property type="protein sequence ID" value="KMM86207.1"/>
    <property type="molecule type" value="Genomic_DNA"/>
</dbReference>
<feature type="binding site" evidence="14">
    <location>
        <position position="157"/>
    </location>
    <ligand>
        <name>substrate</name>
    </ligand>
</feature>
<evidence type="ECO:0000313" key="18">
    <source>
        <dbReference type="EMBL" id="KMM86207.1"/>
    </source>
</evidence>
<dbReference type="InterPro" id="IPR013620">
    <property type="entry name" value="Exonuc_1_SH3"/>
</dbReference>
<dbReference type="Gene3D" id="3.30.1520.20">
    <property type="entry name" value="Exonuclease ExoI, domain 2"/>
    <property type="match status" value="1"/>
</dbReference>
<evidence type="ECO:0000256" key="3">
    <source>
        <dbReference type="ARBA" id="ARBA00019900"/>
    </source>
</evidence>
<protein>
    <recommendedName>
        <fullName evidence="3 13">Exodeoxyribonuclease I</fullName>
        <ecNumber evidence="2 13">3.1.11.1</ecNumber>
    </recommendedName>
</protein>
<keyword evidence="11 13" id="KW-0234">DNA repair</keyword>
<reference evidence="18 20" key="1">
    <citation type="submission" date="2015-02" db="EMBL/GenBank/DDBJ databases">
        <title>Pseudomonas helleri sp. nov. and Pseudomonas weihenstephanensis sp. nov., isolated from raw cows milk.</title>
        <authorList>
            <person name="von Neubeck M."/>
            <person name="Huptas C."/>
            <person name="Wenning M."/>
            <person name="Scherer S."/>
        </authorList>
    </citation>
    <scope>NUCLEOTIDE SEQUENCE [LARGE SCALE GENOMIC DNA]</scope>
    <source>
        <strain evidence="18 20">DSM 21104</strain>
    </source>
</reference>
<comment type="cofactor">
    <cofactor evidence="15">
        <name>Mg(2+)</name>
        <dbReference type="ChEBI" id="CHEBI:18420"/>
    </cofactor>
    <text evidence="15">Binds 2 Mg(2+) ions per monomer.</text>
</comment>
<gene>
    <name evidence="18" type="primary">sbcB</name>
    <name evidence="19" type="ORF">SAMN04490203_3401</name>
    <name evidence="18" type="ORF">TU78_06245</name>
</gene>
<dbReference type="EC" id="3.1.11.1" evidence="2 13"/>
<dbReference type="Pfam" id="PF00929">
    <property type="entry name" value="RNase_T"/>
    <property type="match status" value="1"/>
</dbReference>
<keyword evidence="21" id="KW-1185">Reference proteome</keyword>
<evidence type="ECO:0000313" key="20">
    <source>
        <dbReference type="Proteomes" id="UP000036395"/>
    </source>
</evidence>
<evidence type="ECO:0000256" key="6">
    <source>
        <dbReference type="ARBA" id="ARBA00022763"/>
    </source>
</evidence>
<keyword evidence="10" id="KW-0238">DNA-binding</keyword>